<dbReference type="FunFam" id="3.40.50.300:FF:002125">
    <property type="entry name" value="ATP-dependent helicase HrpB"/>
    <property type="match status" value="1"/>
</dbReference>
<dbReference type="PROSITE" id="PS51194">
    <property type="entry name" value="HELICASE_CTER"/>
    <property type="match status" value="1"/>
</dbReference>
<name>A0A1Y1SIN7_9GAMM</name>
<dbReference type="Pfam" id="PF00270">
    <property type="entry name" value="DEAD"/>
    <property type="match status" value="1"/>
</dbReference>
<dbReference type="GO" id="GO:0003676">
    <property type="term" value="F:nucleic acid binding"/>
    <property type="evidence" value="ECO:0007669"/>
    <property type="project" value="InterPro"/>
</dbReference>
<evidence type="ECO:0000256" key="4">
    <source>
        <dbReference type="ARBA" id="ARBA00022840"/>
    </source>
</evidence>
<comment type="caution">
    <text evidence="8">The sequence shown here is derived from an EMBL/GenBank/DDBJ whole genome shotgun (WGS) entry which is preliminary data.</text>
</comment>
<evidence type="ECO:0000313" key="8">
    <source>
        <dbReference type="EMBL" id="ORE89059.1"/>
    </source>
</evidence>
<dbReference type="Gene3D" id="1.20.120.1080">
    <property type="match status" value="1"/>
</dbReference>
<dbReference type="GO" id="GO:0005524">
    <property type="term" value="F:ATP binding"/>
    <property type="evidence" value="ECO:0007669"/>
    <property type="project" value="UniProtKB-KW"/>
</dbReference>
<dbReference type="Pfam" id="PF00271">
    <property type="entry name" value="Helicase_C"/>
    <property type="match status" value="1"/>
</dbReference>
<proteinExistence type="predicted"/>
<dbReference type="Gene3D" id="3.40.50.300">
    <property type="entry name" value="P-loop containing nucleotide triphosphate hydrolases"/>
    <property type="match status" value="2"/>
</dbReference>
<dbReference type="SMART" id="SM00847">
    <property type="entry name" value="HA2"/>
    <property type="match status" value="1"/>
</dbReference>
<reference evidence="8 9" key="1">
    <citation type="submission" date="2013-04" db="EMBL/GenBank/DDBJ databases">
        <title>Oceanococcus atlanticus 22II-S10r2 Genome Sequencing.</title>
        <authorList>
            <person name="Lai Q."/>
            <person name="Li G."/>
            <person name="Shao Z."/>
        </authorList>
    </citation>
    <scope>NUCLEOTIDE SEQUENCE [LARGE SCALE GENOMIC DNA]</scope>
    <source>
        <strain evidence="8 9">22II-S10r2</strain>
    </source>
</reference>
<dbReference type="CDD" id="cd17990">
    <property type="entry name" value="DEXHc_HrpB"/>
    <property type="match status" value="1"/>
</dbReference>
<dbReference type="SUPFAM" id="SSF52540">
    <property type="entry name" value="P-loop containing nucleoside triphosphate hydrolases"/>
    <property type="match status" value="1"/>
</dbReference>
<dbReference type="CDD" id="cd18791">
    <property type="entry name" value="SF2_C_RHA"/>
    <property type="match status" value="1"/>
</dbReference>
<evidence type="ECO:0000256" key="3">
    <source>
        <dbReference type="ARBA" id="ARBA00022806"/>
    </source>
</evidence>
<dbReference type="STRING" id="1317117.ATO7_04250"/>
<dbReference type="InterPro" id="IPR014001">
    <property type="entry name" value="Helicase_ATP-bd"/>
</dbReference>
<evidence type="ECO:0000256" key="2">
    <source>
        <dbReference type="ARBA" id="ARBA00022801"/>
    </source>
</evidence>
<dbReference type="InterPro" id="IPR027417">
    <property type="entry name" value="P-loop_NTPase"/>
</dbReference>
<keyword evidence="9" id="KW-1185">Reference proteome</keyword>
<evidence type="ECO:0000313" key="9">
    <source>
        <dbReference type="Proteomes" id="UP000192342"/>
    </source>
</evidence>
<evidence type="ECO:0000256" key="1">
    <source>
        <dbReference type="ARBA" id="ARBA00022741"/>
    </source>
</evidence>
<dbReference type="Pfam" id="PF08482">
    <property type="entry name" value="HrpB_C"/>
    <property type="match status" value="1"/>
</dbReference>
<dbReference type="InterPro" id="IPR007502">
    <property type="entry name" value="Helicase-assoc_dom"/>
</dbReference>
<dbReference type="Proteomes" id="UP000192342">
    <property type="component" value="Unassembled WGS sequence"/>
</dbReference>
<evidence type="ECO:0000256" key="5">
    <source>
        <dbReference type="SAM" id="MobiDB-lite"/>
    </source>
</evidence>
<dbReference type="AlphaFoldDB" id="A0A1Y1SIN7"/>
<feature type="domain" description="Helicase ATP-binding" evidence="6">
    <location>
        <begin position="23"/>
        <end position="187"/>
    </location>
</feature>
<dbReference type="GO" id="GO:0016787">
    <property type="term" value="F:hydrolase activity"/>
    <property type="evidence" value="ECO:0007669"/>
    <property type="project" value="UniProtKB-KW"/>
</dbReference>
<dbReference type="InterPro" id="IPR001650">
    <property type="entry name" value="Helicase_C-like"/>
</dbReference>
<evidence type="ECO:0000259" key="6">
    <source>
        <dbReference type="PROSITE" id="PS51192"/>
    </source>
</evidence>
<dbReference type="PIRSF" id="PIRSF005496">
    <property type="entry name" value="ATP_hel_hrpB"/>
    <property type="match status" value="1"/>
</dbReference>
<sequence length="816" mass="89560">MNLSELQANQVELPIWQALAPLREALSRAHTSLLVAPPGAGKSTIVPLALLDEAWVQGRKILVLEPRRLAARALAWRMASLSGQPLGELVGLRTRDDTQVGPSTRIEILTEALLTRRIQHAPELEDVAVVIFDEFHERSLHADLGLALVRDVQAGLRDDLRVLLMSATLEQDNLAARLDASVVQTQGRSYPVEVRYAKPRSTRLDEGVATAVRAALKEHPGDILVFLPGEAEIRAVARKLDALGPGIVVHALYGRLPRAAQQAAIAPAGDAERKIVLATAVAESSITIAGVRVVVDAGLMRVPVYDPNAGFSHLVTRRVSRDAADQRAGRAGRTAPGVCVRLWSSEEVLVAHREPAIRHEDLSSLALNVAAWGSEPQWLEAPPEGPWAQAMEVLQALDLSDARGRINARGRKLAGWHAHPRIGAMLLAARDDAERAMACDLAALLESDERAGTLVDIHQRWLAWRRGGAGASQIKALDRDSRRWRKRVGVGNAIAERDAGLLLAHGFVDRIALQRQPGSAQYQLANGRGARLPDNDPLRAQRMLVVADLDGQREARIRLAAALDDEAFETAFAAHISWRDSVHFNPASGQVECQRERVFQRLVLSRQPLPKPDVSVVCEALVAGLMDKGFGQLDWSGPAARMRARIACLQGEGWPTMDDASLRATLDQWLGPWLFGLRSVAEITPAKLADALWAWLSAEQQRRVREQAPDAVSLPSGRQVKLDYAAEDGPVLAVRMQDMYGQDASPQVAGRPVLLHLLSPARRPLAVTRDLASFWRNAWPEVRKQMRGRYPKHEWPERPWEAPAPAALNVLDQRRS</sequence>
<dbReference type="InterPro" id="IPR049614">
    <property type="entry name" value="HrpB_DEXH"/>
</dbReference>
<keyword evidence="4" id="KW-0067">ATP-binding</keyword>
<dbReference type="SMART" id="SM00490">
    <property type="entry name" value="HELICc"/>
    <property type="match status" value="1"/>
</dbReference>
<dbReference type="SMART" id="SM00487">
    <property type="entry name" value="DEXDc"/>
    <property type="match status" value="1"/>
</dbReference>
<feature type="domain" description="Helicase C-terminal" evidence="7">
    <location>
        <begin position="211"/>
        <end position="377"/>
    </location>
</feature>
<accession>A0A1Y1SIN7</accession>
<gene>
    <name evidence="8" type="ORF">ATO7_04250</name>
</gene>
<dbReference type="PANTHER" id="PTHR43519:SF1">
    <property type="entry name" value="ATP-DEPENDENT RNA HELICASE HRPB"/>
    <property type="match status" value="1"/>
</dbReference>
<dbReference type="InterPro" id="IPR010225">
    <property type="entry name" value="HrpB"/>
</dbReference>
<dbReference type="GO" id="GO:0004386">
    <property type="term" value="F:helicase activity"/>
    <property type="evidence" value="ECO:0007669"/>
    <property type="project" value="UniProtKB-KW"/>
</dbReference>
<dbReference type="EMBL" id="AQQV01000001">
    <property type="protein sequence ID" value="ORE89059.1"/>
    <property type="molecule type" value="Genomic_DNA"/>
</dbReference>
<dbReference type="PANTHER" id="PTHR43519">
    <property type="entry name" value="ATP-DEPENDENT RNA HELICASE HRPB"/>
    <property type="match status" value="1"/>
</dbReference>
<organism evidence="8 9">
    <name type="scientific">Oceanococcus atlanticus</name>
    <dbReference type="NCBI Taxonomy" id="1317117"/>
    <lineage>
        <taxon>Bacteria</taxon>
        <taxon>Pseudomonadati</taxon>
        <taxon>Pseudomonadota</taxon>
        <taxon>Gammaproteobacteria</taxon>
        <taxon>Chromatiales</taxon>
        <taxon>Oceanococcaceae</taxon>
        <taxon>Oceanococcus</taxon>
    </lineage>
</organism>
<evidence type="ECO:0000259" key="7">
    <source>
        <dbReference type="PROSITE" id="PS51194"/>
    </source>
</evidence>
<dbReference type="RefSeq" id="WP_083559846.1">
    <property type="nucleotide sequence ID" value="NZ_AQQV01000001.1"/>
</dbReference>
<dbReference type="PROSITE" id="PS51192">
    <property type="entry name" value="HELICASE_ATP_BIND_1"/>
    <property type="match status" value="1"/>
</dbReference>
<keyword evidence="3 8" id="KW-0347">Helicase</keyword>
<dbReference type="InterPro" id="IPR013689">
    <property type="entry name" value="RNA_helicase_ATP-dep_HrpB_C"/>
</dbReference>
<keyword evidence="2" id="KW-0378">Hydrolase</keyword>
<dbReference type="NCBIfam" id="TIGR01970">
    <property type="entry name" value="DEAH_box_HrpB"/>
    <property type="match status" value="1"/>
</dbReference>
<feature type="region of interest" description="Disordered" evidence="5">
    <location>
        <begin position="793"/>
        <end position="816"/>
    </location>
</feature>
<keyword evidence="1" id="KW-0547">Nucleotide-binding</keyword>
<dbReference type="OrthoDB" id="9805617at2"/>
<protein>
    <submittedName>
        <fullName evidence="8">ATP-dependent RNA helicase hrpB</fullName>
    </submittedName>
</protein>
<dbReference type="InterPro" id="IPR011545">
    <property type="entry name" value="DEAD/DEAH_box_helicase_dom"/>
</dbReference>